<proteinExistence type="predicted"/>
<evidence type="ECO:0000313" key="1">
    <source>
        <dbReference type="EMBL" id="MEK9500470.1"/>
    </source>
</evidence>
<comment type="caution">
    <text evidence="1">The sequence shown here is derived from an EMBL/GenBank/DDBJ whole genome shotgun (WGS) entry which is preliminary data.</text>
</comment>
<dbReference type="InterPro" id="IPR029069">
    <property type="entry name" value="HotDog_dom_sf"/>
</dbReference>
<dbReference type="Pfam" id="PF14539">
    <property type="entry name" value="DUF4442"/>
    <property type="match status" value="1"/>
</dbReference>
<sequence>MPSPASGPDLSARLLHLWRRLRPLPGGRWLYARLLGRMVPYSGTIGARVDELAPGRAVVSLRDRRRVRNHLGSIHAVALANLGELASGLAVVTALPPGVKSIVTALETRYHRKARGTLVARCEVALDPVLGETERQVRATIHDHEGELVAETLATWRLRPETP</sequence>
<gene>
    <name evidence="1" type="ORF">WI372_05735</name>
</gene>
<evidence type="ECO:0000313" key="2">
    <source>
        <dbReference type="Proteomes" id="UP001484239"/>
    </source>
</evidence>
<keyword evidence="2" id="KW-1185">Reference proteome</keyword>
<dbReference type="SUPFAM" id="SSF54637">
    <property type="entry name" value="Thioesterase/thiol ester dehydrase-isomerase"/>
    <property type="match status" value="1"/>
</dbReference>
<reference evidence="1 2" key="1">
    <citation type="submission" date="2024-02" db="EMBL/GenBank/DDBJ databases">
        <title>A novel Gemmatimonadota bacterium.</title>
        <authorList>
            <person name="Du Z.-J."/>
            <person name="Ye Y.-Q."/>
        </authorList>
    </citation>
    <scope>NUCLEOTIDE SEQUENCE [LARGE SCALE GENOMIC DNA]</scope>
    <source>
        <strain evidence="1 2">DH-20</strain>
    </source>
</reference>
<name>A0ABU9E962_9BACT</name>
<dbReference type="Gene3D" id="3.10.129.10">
    <property type="entry name" value="Hotdog Thioesterase"/>
    <property type="match status" value="1"/>
</dbReference>
<organism evidence="1 2">
    <name type="scientific">Gaopeijia maritima</name>
    <dbReference type="NCBI Taxonomy" id="3119007"/>
    <lineage>
        <taxon>Bacteria</taxon>
        <taxon>Pseudomonadati</taxon>
        <taxon>Gemmatimonadota</taxon>
        <taxon>Longimicrobiia</taxon>
        <taxon>Gaopeijiales</taxon>
        <taxon>Gaopeijiaceae</taxon>
        <taxon>Gaopeijia</taxon>
    </lineage>
</organism>
<dbReference type="InterPro" id="IPR027961">
    <property type="entry name" value="DUF4442"/>
</dbReference>
<dbReference type="CDD" id="cd03443">
    <property type="entry name" value="PaaI_thioesterase"/>
    <property type="match status" value="1"/>
</dbReference>
<accession>A0ABU9E962</accession>
<dbReference type="RefSeq" id="WP_405284717.1">
    <property type="nucleotide sequence ID" value="NZ_CP144380.1"/>
</dbReference>
<dbReference type="EMBL" id="JBBHLI010000002">
    <property type="protein sequence ID" value="MEK9500470.1"/>
    <property type="molecule type" value="Genomic_DNA"/>
</dbReference>
<dbReference type="Proteomes" id="UP001484239">
    <property type="component" value="Unassembled WGS sequence"/>
</dbReference>
<protein>
    <submittedName>
        <fullName evidence="1">DUF4442 domain-containing protein</fullName>
    </submittedName>
</protein>